<dbReference type="OrthoDB" id="9785113at2"/>
<reference evidence="11 12" key="1">
    <citation type="submission" date="2019-07" db="EMBL/GenBank/DDBJ databases">
        <title>Genome sequencing of 100 strains of the haloalkaliphilic chemolithoautotrophic sulfur-oxidizing bacterium Thioalkalivibrio.</title>
        <authorList>
            <person name="Muyzer G."/>
        </authorList>
    </citation>
    <scope>NUCLEOTIDE SEQUENCE [LARGE SCALE GENOMIC DNA]</scope>
    <source>
        <strain evidence="11 12">ASO4-4</strain>
    </source>
</reference>
<feature type="domain" description="ABC transmembrane type-1" evidence="10">
    <location>
        <begin position="72"/>
        <end position="282"/>
    </location>
</feature>
<protein>
    <submittedName>
        <fullName evidence="11">Phosphate ABC transporter membrane protein 1 (PhoT family)</fullName>
    </submittedName>
</protein>
<proteinExistence type="inferred from homology"/>
<dbReference type="RefSeq" id="WP_144683548.1">
    <property type="nucleotide sequence ID" value="NZ_VLLC01000007.1"/>
</dbReference>
<feature type="transmembrane region" description="Helical" evidence="9">
    <location>
        <begin position="205"/>
        <end position="227"/>
    </location>
</feature>
<dbReference type="PANTHER" id="PTHR30425:SF1">
    <property type="entry name" value="PHOSPHATE TRANSPORT SYSTEM PERMEASE PROTEIN PSTC"/>
    <property type="match status" value="1"/>
</dbReference>
<evidence type="ECO:0000256" key="5">
    <source>
        <dbReference type="ARBA" id="ARBA00022592"/>
    </source>
</evidence>
<dbReference type="Gene3D" id="1.10.3720.10">
    <property type="entry name" value="MetI-like"/>
    <property type="match status" value="1"/>
</dbReference>
<feature type="transmembrane region" description="Helical" evidence="9">
    <location>
        <begin position="146"/>
        <end position="167"/>
    </location>
</feature>
<organism evidence="11 12">
    <name type="scientific">Desulfobotulus alkaliphilus</name>
    <dbReference type="NCBI Taxonomy" id="622671"/>
    <lineage>
        <taxon>Bacteria</taxon>
        <taxon>Pseudomonadati</taxon>
        <taxon>Thermodesulfobacteriota</taxon>
        <taxon>Desulfobacteria</taxon>
        <taxon>Desulfobacterales</taxon>
        <taxon>Desulfobacteraceae</taxon>
        <taxon>Desulfobotulus</taxon>
    </lineage>
</organism>
<evidence type="ECO:0000256" key="1">
    <source>
        <dbReference type="ARBA" id="ARBA00004651"/>
    </source>
</evidence>
<dbReference type="Pfam" id="PF00528">
    <property type="entry name" value="BPD_transp_1"/>
    <property type="match status" value="1"/>
</dbReference>
<keyword evidence="7 9" id="KW-1133">Transmembrane helix</keyword>
<name>A0A562S0F4_9BACT</name>
<dbReference type="AlphaFoldDB" id="A0A562S0F4"/>
<dbReference type="InterPro" id="IPR000515">
    <property type="entry name" value="MetI-like"/>
</dbReference>
<dbReference type="InterPro" id="IPR035906">
    <property type="entry name" value="MetI-like_sf"/>
</dbReference>
<evidence type="ECO:0000256" key="9">
    <source>
        <dbReference type="RuleBase" id="RU363032"/>
    </source>
</evidence>
<sequence length="293" mass="31781">MANHFFPAREKGEKIFLHFCGFSAYFTFCLVLLLFGFFLFFAFPLLKSGGYFLLLVTPWQPLAGNYGIAPMIAGTGVISLLAVCIAFPVSLGAAAFCEADLAHKNLVRWIRPVFQLMTGIPTVVYGFLAVFLLVPFLRKAMGGSGFSILAASLMLALLIAPTMILFFSDAFRAVPKEDLRAMTAMGARPEEKLVFLLLPRARSGIVAGLLLAAGRAVGDTLIALMLAGNSLAFPSSLTEPARTLTGHIALVMASDTQSPEFRSIFACGLTLYLITTLLIFFCRRLMVAERENG</sequence>
<accession>A0A562S0F4</accession>
<gene>
    <name evidence="11" type="ORF">LZ24_01256</name>
</gene>
<evidence type="ECO:0000256" key="2">
    <source>
        <dbReference type="ARBA" id="ARBA00007069"/>
    </source>
</evidence>
<feature type="transmembrane region" description="Helical" evidence="9">
    <location>
        <begin position="66"/>
        <end position="97"/>
    </location>
</feature>
<dbReference type="Proteomes" id="UP000318307">
    <property type="component" value="Unassembled WGS sequence"/>
</dbReference>
<keyword evidence="12" id="KW-1185">Reference proteome</keyword>
<dbReference type="PANTHER" id="PTHR30425">
    <property type="entry name" value="PHOSPHATE TRANSPORT SYSTEM PERMEASE PROTEIN PST"/>
    <property type="match status" value="1"/>
</dbReference>
<dbReference type="EMBL" id="VLLC01000007">
    <property type="protein sequence ID" value="TWI74026.1"/>
    <property type="molecule type" value="Genomic_DNA"/>
</dbReference>
<keyword evidence="8 9" id="KW-0472">Membrane</keyword>
<evidence type="ECO:0000256" key="3">
    <source>
        <dbReference type="ARBA" id="ARBA00022448"/>
    </source>
</evidence>
<dbReference type="GO" id="GO:0055085">
    <property type="term" value="P:transmembrane transport"/>
    <property type="evidence" value="ECO:0007669"/>
    <property type="project" value="InterPro"/>
</dbReference>
<evidence type="ECO:0000256" key="7">
    <source>
        <dbReference type="ARBA" id="ARBA00022989"/>
    </source>
</evidence>
<evidence type="ECO:0000256" key="6">
    <source>
        <dbReference type="ARBA" id="ARBA00022692"/>
    </source>
</evidence>
<dbReference type="GO" id="GO:0006817">
    <property type="term" value="P:phosphate ion transport"/>
    <property type="evidence" value="ECO:0007669"/>
    <property type="project" value="UniProtKB-KW"/>
</dbReference>
<feature type="transmembrane region" description="Helical" evidence="9">
    <location>
        <begin position="109"/>
        <end position="134"/>
    </location>
</feature>
<evidence type="ECO:0000313" key="12">
    <source>
        <dbReference type="Proteomes" id="UP000318307"/>
    </source>
</evidence>
<comment type="similarity">
    <text evidence="2">Belongs to the binding-protein-dependent transport system permease family. CysTW subfamily.</text>
</comment>
<keyword evidence="4" id="KW-1003">Cell membrane</keyword>
<feature type="transmembrane region" description="Helical" evidence="9">
    <location>
        <begin position="15"/>
        <end position="46"/>
    </location>
</feature>
<evidence type="ECO:0000313" key="11">
    <source>
        <dbReference type="EMBL" id="TWI74026.1"/>
    </source>
</evidence>
<evidence type="ECO:0000259" key="10">
    <source>
        <dbReference type="PROSITE" id="PS50928"/>
    </source>
</evidence>
<feature type="transmembrane region" description="Helical" evidence="9">
    <location>
        <begin position="261"/>
        <end position="282"/>
    </location>
</feature>
<keyword evidence="5" id="KW-0592">Phosphate transport</keyword>
<dbReference type="InterPro" id="IPR051124">
    <property type="entry name" value="Phosphate_Transport_Permease"/>
</dbReference>
<keyword evidence="3 9" id="KW-0813">Transport</keyword>
<evidence type="ECO:0000256" key="4">
    <source>
        <dbReference type="ARBA" id="ARBA00022475"/>
    </source>
</evidence>
<dbReference type="SUPFAM" id="SSF161098">
    <property type="entry name" value="MetI-like"/>
    <property type="match status" value="1"/>
</dbReference>
<dbReference type="CDD" id="cd06261">
    <property type="entry name" value="TM_PBP2"/>
    <property type="match status" value="1"/>
</dbReference>
<evidence type="ECO:0000256" key="8">
    <source>
        <dbReference type="ARBA" id="ARBA00023136"/>
    </source>
</evidence>
<keyword evidence="6 9" id="KW-0812">Transmembrane</keyword>
<comment type="caution">
    <text evidence="11">The sequence shown here is derived from an EMBL/GenBank/DDBJ whole genome shotgun (WGS) entry which is preliminary data.</text>
</comment>
<dbReference type="PROSITE" id="PS50928">
    <property type="entry name" value="ABC_TM1"/>
    <property type="match status" value="1"/>
</dbReference>
<dbReference type="GO" id="GO:0005886">
    <property type="term" value="C:plasma membrane"/>
    <property type="evidence" value="ECO:0007669"/>
    <property type="project" value="UniProtKB-SubCell"/>
</dbReference>
<comment type="subcellular location">
    <subcellularLocation>
        <location evidence="1 9">Cell membrane</location>
        <topology evidence="1 9">Multi-pass membrane protein</topology>
    </subcellularLocation>
</comment>